<proteinExistence type="predicted"/>
<evidence type="ECO:0000313" key="2">
    <source>
        <dbReference type="Proteomes" id="UP000185596"/>
    </source>
</evidence>
<comment type="caution">
    <text evidence="1">The sequence shown here is derived from an EMBL/GenBank/DDBJ whole genome shotgun (WGS) entry which is preliminary data.</text>
</comment>
<sequence>MAERGVVIHSAMTWLVAYFPGDPGRLADPADPASIRVLRTADVTAYRDLADCDPAWVIGTWNHLDPEGPGLLQAPQATRVWELAARLAQHRLDTNAASLLTHAQLEHWAGRLLTEDDIDRLEDAIPHSSIPDAIAAIVDGMDSSDAE</sequence>
<evidence type="ECO:0000313" key="1">
    <source>
        <dbReference type="EMBL" id="OLF08548.1"/>
    </source>
</evidence>
<protein>
    <submittedName>
        <fullName evidence="1">Uncharacterized protein</fullName>
    </submittedName>
</protein>
<gene>
    <name evidence="1" type="ORF">BU204_34210</name>
</gene>
<organism evidence="1 2">
    <name type="scientific">Actinophytocola xanthii</name>
    <dbReference type="NCBI Taxonomy" id="1912961"/>
    <lineage>
        <taxon>Bacteria</taxon>
        <taxon>Bacillati</taxon>
        <taxon>Actinomycetota</taxon>
        <taxon>Actinomycetes</taxon>
        <taxon>Pseudonocardiales</taxon>
        <taxon>Pseudonocardiaceae</taxon>
    </lineage>
</organism>
<dbReference type="Proteomes" id="UP000185596">
    <property type="component" value="Unassembled WGS sequence"/>
</dbReference>
<keyword evidence="2" id="KW-1185">Reference proteome</keyword>
<dbReference type="EMBL" id="MSIE01000095">
    <property type="protein sequence ID" value="OLF08548.1"/>
    <property type="molecule type" value="Genomic_DNA"/>
</dbReference>
<dbReference type="STRING" id="1912961.BU204_34210"/>
<accession>A0A1Q8C2G4</accession>
<dbReference type="AlphaFoldDB" id="A0A1Q8C2G4"/>
<reference evidence="1 2" key="1">
    <citation type="submission" date="2016-12" db="EMBL/GenBank/DDBJ databases">
        <title>The draft genome sequence of Actinophytocola sp. 11-183.</title>
        <authorList>
            <person name="Wang W."/>
            <person name="Yuan L."/>
        </authorList>
    </citation>
    <scope>NUCLEOTIDE SEQUENCE [LARGE SCALE GENOMIC DNA]</scope>
    <source>
        <strain evidence="1 2">11-183</strain>
    </source>
</reference>
<name>A0A1Q8C2G4_9PSEU</name>